<dbReference type="Pfam" id="PF13597">
    <property type="entry name" value="NRDD"/>
    <property type="match status" value="1"/>
</dbReference>
<dbReference type="Proteomes" id="UP000231426">
    <property type="component" value="Unassembled WGS sequence"/>
</dbReference>
<dbReference type="EMBL" id="PFBV01000003">
    <property type="protein sequence ID" value="PIT88616.1"/>
    <property type="molecule type" value="Genomic_DNA"/>
</dbReference>
<dbReference type="PROSITE" id="PS51161">
    <property type="entry name" value="ATP_CONE"/>
    <property type="match status" value="1"/>
</dbReference>
<proteinExistence type="predicted"/>
<dbReference type="NCBIfam" id="TIGR02487">
    <property type="entry name" value="NrdD"/>
    <property type="match status" value="1"/>
</dbReference>
<evidence type="ECO:0000256" key="1">
    <source>
        <dbReference type="ARBA" id="ARBA00022741"/>
    </source>
</evidence>
<feature type="domain" description="ATP-cone" evidence="4">
    <location>
        <begin position="3"/>
        <end position="95"/>
    </location>
</feature>
<name>A0A2M6W756_9BACT</name>
<dbReference type="AlphaFoldDB" id="A0A2M6W756"/>
<keyword evidence="1 3" id="KW-0547">Nucleotide-binding</keyword>
<dbReference type="SUPFAM" id="SSF51998">
    <property type="entry name" value="PFL-like glycyl radical enzymes"/>
    <property type="match status" value="1"/>
</dbReference>
<evidence type="ECO:0000313" key="6">
    <source>
        <dbReference type="Proteomes" id="UP000231426"/>
    </source>
</evidence>
<protein>
    <submittedName>
        <fullName evidence="5">Ribonucleoside triphosphate reductase</fullName>
        <ecNumber evidence="5">1.17.4.2</ecNumber>
    </submittedName>
</protein>
<dbReference type="GO" id="GO:0031250">
    <property type="term" value="C:anaerobic ribonucleoside-triphosphate reductase complex"/>
    <property type="evidence" value="ECO:0007669"/>
    <property type="project" value="TreeGrafter"/>
</dbReference>
<organism evidence="5 6">
    <name type="scientific">Candidatus Magasanikbacteria bacterium CG10_big_fil_rev_8_21_14_0_10_36_32</name>
    <dbReference type="NCBI Taxonomy" id="1974646"/>
    <lineage>
        <taxon>Bacteria</taxon>
        <taxon>Candidatus Magasanikiibacteriota</taxon>
    </lineage>
</organism>
<dbReference type="EC" id="1.17.4.2" evidence="5"/>
<evidence type="ECO:0000256" key="2">
    <source>
        <dbReference type="ARBA" id="ARBA00022840"/>
    </source>
</evidence>
<dbReference type="GO" id="GO:0004748">
    <property type="term" value="F:ribonucleoside-diphosphate reductase activity, thioredoxin disulfide as acceptor"/>
    <property type="evidence" value="ECO:0007669"/>
    <property type="project" value="TreeGrafter"/>
</dbReference>
<reference evidence="6" key="1">
    <citation type="submission" date="2017-09" db="EMBL/GenBank/DDBJ databases">
        <title>Depth-based differentiation of microbial function through sediment-hosted aquifers and enrichment of novel symbionts in the deep terrestrial subsurface.</title>
        <authorList>
            <person name="Probst A.J."/>
            <person name="Ladd B."/>
            <person name="Jarett J.K."/>
            <person name="Geller-Mcgrath D.E."/>
            <person name="Sieber C.M.K."/>
            <person name="Emerson J.B."/>
            <person name="Anantharaman K."/>
            <person name="Thomas B.C."/>
            <person name="Malmstrom R."/>
            <person name="Stieglmeier M."/>
            <person name="Klingl A."/>
            <person name="Woyke T."/>
            <person name="Ryan C.M."/>
            <person name="Banfield J.F."/>
        </authorList>
    </citation>
    <scope>NUCLEOTIDE SEQUENCE [LARGE SCALE GENOMIC DNA]</scope>
</reference>
<dbReference type="GO" id="GO:0009265">
    <property type="term" value="P:2'-deoxyribonucleotide biosynthetic process"/>
    <property type="evidence" value="ECO:0007669"/>
    <property type="project" value="TreeGrafter"/>
</dbReference>
<dbReference type="InterPro" id="IPR005144">
    <property type="entry name" value="ATP-cone_dom"/>
</dbReference>
<dbReference type="GO" id="GO:0005524">
    <property type="term" value="F:ATP binding"/>
    <property type="evidence" value="ECO:0007669"/>
    <property type="project" value="UniProtKB-UniRule"/>
</dbReference>
<dbReference type="GO" id="GO:0008998">
    <property type="term" value="F:ribonucleoside-triphosphate reductase (thioredoxin) activity"/>
    <property type="evidence" value="ECO:0007669"/>
    <property type="project" value="UniProtKB-EC"/>
</dbReference>
<dbReference type="Pfam" id="PF03477">
    <property type="entry name" value="ATP-cone"/>
    <property type="match status" value="1"/>
</dbReference>
<dbReference type="GO" id="GO:0006260">
    <property type="term" value="P:DNA replication"/>
    <property type="evidence" value="ECO:0007669"/>
    <property type="project" value="InterPro"/>
</dbReference>
<gene>
    <name evidence="5" type="ORF">COU29_02475</name>
</gene>
<comment type="caution">
    <text evidence="5">The sequence shown here is derived from an EMBL/GenBank/DDBJ whole genome shotgun (WGS) entry which is preliminary data.</text>
</comment>
<dbReference type="NCBIfam" id="NF006126">
    <property type="entry name" value="PRK08270.1"/>
    <property type="match status" value="1"/>
</dbReference>
<dbReference type="PANTHER" id="PTHR21075:SF0">
    <property type="entry name" value="ANAEROBIC RIBONUCLEOSIDE-TRIPHOSPHATE REDUCTASE"/>
    <property type="match status" value="1"/>
</dbReference>
<accession>A0A2M6W756</accession>
<dbReference type="InterPro" id="IPR012833">
    <property type="entry name" value="NrdD"/>
</dbReference>
<dbReference type="CDD" id="cd01675">
    <property type="entry name" value="RNR_III"/>
    <property type="match status" value="1"/>
</dbReference>
<dbReference type="Gene3D" id="3.20.70.20">
    <property type="match status" value="1"/>
</dbReference>
<sequence>MFKKIKKRDGKIVKFDLEKICQAITKAGQATGEFDDKMAKKLASKVLMLAENILGNKVPEVEEIQDIVEDVLLNSMYKKTAKAFVVYRDQHNQIRDLNDTANVGLMDQYLDKLDWQVNENSNMTFSLQGLNHYVSSEISKVYWLNKIYPKDIRQAYLEGDFHIHDLFSLSVYCVGWDLQDLLTVGWGGVSSKIESRPPKRFRSALGQITNFFYTMAGEAAGAQAFSNFDTLLAPFIRYSKLTYEEVKLALQEFMFNMNVPTRVGFQTPFTNVTFDLMVPSTFKDQPVIIGGKQQKETYGEFQKEMDILNKAFFEVVTEGDAKGRVFSWPIPTYNIYKGFDWNNKRFDGIWEMAAKYGIPYFSNFINSDMKPEDARSMCCRLRIDNRQLEKRGGGLFGANPLTGSVGVVTINLPRIGYLAKNEKDFFARLENLMVLAKNSLEIKRKVLEKFTDKNLYPYAKYYLRNMKARHGQYWKNHFATVGIVGMNEALLNLLGEDIGSKKGREFSLKVMDFMRDKLVKFQKETGNNYNLEATPAEGTAYRLALKDKELYPKIICANEKDYKKLKAAPYYTNSTQLPVNYTDDMFEALDLQEELQVKYTGGTVVHLFLGERIDNPQSAKQMVKKICEGYRLPYFTFSPTFSVCRTHGYLSGEHFECPKCGDQCEVYARVVGYLSPVRQWHKGKREEFNNRKMFNLPNLQACSGDKISKKK</sequence>
<evidence type="ECO:0000313" key="5">
    <source>
        <dbReference type="EMBL" id="PIT88616.1"/>
    </source>
</evidence>
<dbReference type="PANTHER" id="PTHR21075">
    <property type="entry name" value="ANAEROBIC RIBONUCLEOSIDE-TRIPHOSPHATE REDUCTASE"/>
    <property type="match status" value="1"/>
</dbReference>
<evidence type="ECO:0000259" key="4">
    <source>
        <dbReference type="PROSITE" id="PS51161"/>
    </source>
</evidence>
<evidence type="ECO:0000256" key="3">
    <source>
        <dbReference type="PROSITE-ProRule" id="PRU00492"/>
    </source>
</evidence>
<keyword evidence="2 3" id="KW-0067">ATP-binding</keyword>
<keyword evidence="5" id="KW-0560">Oxidoreductase</keyword>